<feature type="domain" description="EamA" evidence="6">
    <location>
        <begin position="17"/>
        <end position="144"/>
    </location>
</feature>
<dbReference type="KEGG" id="hdh:G5B40_03995"/>
<gene>
    <name evidence="7" type="ORF">G5B40_03995</name>
</gene>
<dbReference type="Proteomes" id="UP000503336">
    <property type="component" value="Chromosome"/>
</dbReference>
<dbReference type="EMBL" id="CP049056">
    <property type="protein sequence ID" value="QIE54674.1"/>
    <property type="molecule type" value="Genomic_DNA"/>
</dbReference>
<sequence length="309" mass="31900">MTSAPGISVRSWVDLGLLALIWGAIFLFVALALRELTPFWIVFHRVFWAALLLWGVVLWRGLAIPRRFGTWAAFAVMGALNNAIPFMLITWGQKSVESGLASILNGAAAFFGILVAALLLRDERLTARRIAGVLTGIAGVVVIVGPEALTGFDIRALGQLAILGATLSYAFAGVWGKLRLNGLAPVVSAAGMLSGSSVIAGALALFVEGAPVVPQSAVTVGALAYASVIGTATAYILYFRVLATAGSGNLLLVTICMPPIAIALGALVLGERLAPGALIGAGLIALGLLIIDGRALGALRRLAGQRRAA</sequence>
<feature type="transmembrane region" description="Helical" evidence="5">
    <location>
        <begin position="156"/>
        <end position="176"/>
    </location>
</feature>
<dbReference type="GO" id="GO:0016020">
    <property type="term" value="C:membrane"/>
    <property type="evidence" value="ECO:0007669"/>
    <property type="project" value="UniProtKB-SubCell"/>
</dbReference>
<dbReference type="SUPFAM" id="SSF103481">
    <property type="entry name" value="Multidrug resistance efflux transporter EmrE"/>
    <property type="match status" value="2"/>
</dbReference>
<evidence type="ECO:0000256" key="1">
    <source>
        <dbReference type="ARBA" id="ARBA00004141"/>
    </source>
</evidence>
<dbReference type="InterPro" id="IPR000620">
    <property type="entry name" value="EamA_dom"/>
</dbReference>
<evidence type="ECO:0000313" key="7">
    <source>
        <dbReference type="EMBL" id="QIE54674.1"/>
    </source>
</evidence>
<dbReference type="Pfam" id="PF00892">
    <property type="entry name" value="EamA"/>
    <property type="match status" value="2"/>
</dbReference>
<dbReference type="AlphaFoldDB" id="A0A7L5BXQ6"/>
<comment type="subcellular location">
    <subcellularLocation>
        <location evidence="1">Membrane</location>
        <topology evidence="1">Multi-pass membrane protein</topology>
    </subcellularLocation>
</comment>
<keyword evidence="4 5" id="KW-0472">Membrane</keyword>
<evidence type="ECO:0000313" key="8">
    <source>
        <dbReference type="Proteomes" id="UP000503336"/>
    </source>
</evidence>
<accession>A0A7L5BXQ6</accession>
<feature type="transmembrane region" description="Helical" evidence="5">
    <location>
        <begin position="98"/>
        <end position="120"/>
    </location>
</feature>
<keyword evidence="3 5" id="KW-1133">Transmembrane helix</keyword>
<dbReference type="InterPro" id="IPR050638">
    <property type="entry name" value="AA-Vitamin_Transporters"/>
</dbReference>
<proteinExistence type="predicted"/>
<feature type="domain" description="EamA" evidence="6">
    <location>
        <begin position="157"/>
        <end position="291"/>
    </location>
</feature>
<feature type="transmembrane region" description="Helical" evidence="5">
    <location>
        <begin position="132"/>
        <end position="150"/>
    </location>
</feature>
<dbReference type="RefSeq" id="WP_165095304.1">
    <property type="nucleotide sequence ID" value="NZ_CP049056.1"/>
</dbReference>
<evidence type="ECO:0000256" key="4">
    <source>
        <dbReference type="ARBA" id="ARBA00023136"/>
    </source>
</evidence>
<evidence type="ECO:0000256" key="3">
    <source>
        <dbReference type="ARBA" id="ARBA00022989"/>
    </source>
</evidence>
<feature type="transmembrane region" description="Helical" evidence="5">
    <location>
        <begin position="71"/>
        <end position="92"/>
    </location>
</feature>
<evidence type="ECO:0000256" key="2">
    <source>
        <dbReference type="ARBA" id="ARBA00022692"/>
    </source>
</evidence>
<keyword evidence="8" id="KW-1185">Reference proteome</keyword>
<protein>
    <submittedName>
        <fullName evidence="7">DMT family transporter</fullName>
    </submittedName>
</protein>
<keyword evidence="2 5" id="KW-0812">Transmembrane</keyword>
<dbReference type="PANTHER" id="PTHR32322:SF9">
    <property type="entry name" value="AMINO-ACID METABOLITE EFFLUX PUMP-RELATED"/>
    <property type="match status" value="1"/>
</dbReference>
<name>A0A7L5BXQ6_9RHOB</name>
<reference evidence="7 8" key="1">
    <citation type="submission" date="2020-02" db="EMBL/GenBank/DDBJ databases">
        <title>complete genome sequence of Rhodobacteraceae bacterium.</title>
        <authorList>
            <person name="Park J."/>
            <person name="Kim Y.-S."/>
            <person name="Kim K.-H."/>
        </authorList>
    </citation>
    <scope>NUCLEOTIDE SEQUENCE [LARGE SCALE GENOMIC DNA]</scope>
    <source>
        <strain evidence="7 8">RR4-56</strain>
    </source>
</reference>
<dbReference type="InterPro" id="IPR037185">
    <property type="entry name" value="EmrE-like"/>
</dbReference>
<evidence type="ECO:0000259" key="6">
    <source>
        <dbReference type="Pfam" id="PF00892"/>
    </source>
</evidence>
<organism evidence="7 8">
    <name type="scientific">Pikeienuella piscinae</name>
    <dbReference type="NCBI Taxonomy" id="2748098"/>
    <lineage>
        <taxon>Bacteria</taxon>
        <taxon>Pseudomonadati</taxon>
        <taxon>Pseudomonadota</taxon>
        <taxon>Alphaproteobacteria</taxon>
        <taxon>Rhodobacterales</taxon>
        <taxon>Paracoccaceae</taxon>
        <taxon>Pikeienuella</taxon>
    </lineage>
</organism>
<feature type="transmembrane region" description="Helical" evidence="5">
    <location>
        <begin position="218"/>
        <end position="238"/>
    </location>
</feature>
<feature type="transmembrane region" description="Helical" evidence="5">
    <location>
        <begin position="250"/>
        <end position="270"/>
    </location>
</feature>
<feature type="transmembrane region" description="Helical" evidence="5">
    <location>
        <begin position="183"/>
        <end position="206"/>
    </location>
</feature>
<feature type="transmembrane region" description="Helical" evidence="5">
    <location>
        <begin position="39"/>
        <end position="59"/>
    </location>
</feature>
<dbReference type="PANTHER" id="PTHR32322">
    <property type="entry name" value="INNER MEMBRANE TRANSPORTER"/>
    <property type="match status" value="1"/>
</dbReference>
<feature type="transmembrane region" description="Helical" evidence="5">
    <location>
        <begin position="12"/>
        <end position="33"/>
    </location>
</feature>
<evidence type="ECO:0000256" key="5">
    <source>
        <dbReference type="SAM" id="Phobius"/>
    </source>
</evidence>
<feature type="transmembrane region" description="Helical" evidence="5">
    <location>
        <begin position="276"/>
        <end position="297"/>
    </location>
</feature>